<dbReference type="InterPro" id="IPR010982">
    <property type="entry name" value="Lambda_DNA-bd_dom_sf"/>
</dbReference>
<evidence type="ECO:0000313" key="2">
    <source>
        <dbReference type="EMBL" id="RBO86080.1"/>
    </source>
</evidence>
<dbReference type="PROSITE" id="PS50943">
    <property type="entry name" value="HTH_CROC1"/>
    <property type="match status" value="1"/>
</dbReference>
<keyword evidence="3" id="KW-1185">Reference proteome</keyword>
<dbReference type="EMBL" id="QNRF01000001">
    <property type="protein sequence ID" value="RBO86080.1"/>
    <property type="molecule type" value="Genomic_DNA"/>
</dbReference>
<protein>
    <submittedName>
        <fullName evidence="2">DNA-binding XRE family transcriptional regulator</fullName>
    </submittedName>
</protein>
<dbReference type="SUPFAM" id="SSF47413">
    <property type="entry name" value="lambda repressor-like DNA-binding domains"/>
    <property type="match status" value="1"/>
</dbReference>
<dbReference type="CDD" id="cd00093">
    <property type="entry name" value="HTH_XRE"/>
    <property type="match status" value="1"/>
</dbReference>
<evidence type="ECO:0000313" key="3">
    <source>
        <dbReference type="Proteomes" id="UP000252086"/>
    </source>
</evidence>
<dbReference type="AlphaFoldDB" id="A0A366D7R6"/>
<dbReference type="Gene3D" id="1.10.260.40">
    <property type="entry name" value="lambda repressor-like DNA-binding domains"/>
    <property type="match status" value="1"/>
</dbReference>
<gene>
    <name evidence="2" type="ORF">DFP76_101356</name>
</gene>
<dbReference type="RefSeq" id="WP_113872963.1">
    <property type="nucleotide sequence ID" value="NZ_QNRF01000001.1"/>
</dbReference>
<dbReference type="OrthoDB" id="6240846at2"/>
<proteinExistence type="predicted"/>
<dbReference type="Proteomes" id="UP000252086">
    <property type="component" value="Unassembled WGS sequence"/>
</dbReference>
<name>A0A366D7R6_9GAMM</name>
<keyword evidence="2" id="KW-0238">DNA-binding</keyword>
<reference evidence="2 3" key="1">
    <citation type="submission" date="2018-06" db="EMBL/GenBank/DDBJ databases">
        <title>Genomic Encyclopedia of Type Strains, Phase III (KMG-III): the genomes of soil and plant-associated and newly described type strains.</title>
        <authorList>
            <person name="Whitman W."/>
        </authorList>
    </citation>
    <scope>NUCLEOTIDE SEQUENCE [LARGE SCALE GENOMIC DNA]</scope>
    <source>
        <strain evidence="2 3">CECT 7732</strain>
    </source>
</reference>
<comment type="caution">
    <text evidence="2">The sequence shown here is derived from an EMBL/GenBank/DDBJ whole genome shotgun (WGS) entry which is preliminary data.</text>
</comment>
<dbReference type="Pfam" id="PF01381">
    <property type="entry name" value="HTH_3"/>
    <property type="match status" value="1"/>
</dbReference>
<evidence type="ECO:0000259" key="1">
    <source>
        <dbReference type="PROSITE" id="PS50943"/>
    </source>
</evidence>
<organism evidence="2 3">
    <name type="scientific">Marinomonas aquiplantarum</name>
    <dbReference type="NCBI Taxonomy" id="491951"/>
    <lineage>
        <taxon>Bacteria</taxon>
        <taxon>Pseudomonadati</taxon>
        <taxon>Pseudomonadota</taxon>
        <taxon>Gammaproteobacteria</taxon>
        <taxon>Oceanospirillales</taxon>
        <taxon>Oceanospirillaceae</taxon>
        <taxon>Marinomonas</taxon>
    </lineage>
</organism>
<sequence length="104" mass="11496">MKSTLTDEQKQNLLIDLLRQHILGELTQGQLLKYLRKQFLGISQSEFADKVGVSRRTLTDIELDKGSPAQAVINKVFEPFGVKSSLAPIEPHVACYLLVGSGQS</sequence>
<feature type="domain" description="HTH cro/C1-type" evidence="1">
    <location>
        <begin position="32"/>
        <end position="89"/>
    </location>
</feature>
<dbReference type="InterPro" id="IPR001387">
    <property type="entry name" value="Cro/C1-type_HTH"/>
</dbReference>
<dbReference type="GO" id="GO:0003677">
    <property type="term" value="F:DNA binding"/>
    <property type="evidence" value="ECO:0007669"/>
    <property type="project" value="UniProtKB-KW"/>
</dbReference>
<dbReference type="SMART" id="SM00530">
    <property type="entry name" value="HTH_XRE"/>
    <property type="match status" value="1"/>
</dbReference>
<accession>A0A366D7R6</accession>